<keyword evidence="3 9" id="KW-0418">Kinase</keyword>
<protein>
    <submittedName>
        <fullName evidence="9">Protein kinase superfamily protein</fullName>
    </submittedName>
</protein>
<accession>A0A7J0DLW6</accession>
<evidence type="ECO:0000259" key="8">
    <source>
        <dbReference type="PROSITE" id="PS50011"/>
    </source>
</evidence>
<gene>
    <name evidence="9" type="ORF">Acr_00g0055340</name>
</gene>
<reference evidence="10" key="1">
    <citation type="submission" date="2019-07" db="EMBL/GenBank/DDBJ databases">
        <title>De Novo Assembly of kiwifruit Actinidia rufa.</title>
        <authorList>
            <person name="Sugita-Konishi S."/>
            <person name="Sato K."/>
            <person name="Mori E."/>
            <person name="Abe Y."/>
            <person name="Kisaki G."/>
            <person name="Hamano K."/>
            <person name="Suezawa K."/>
            <person name="Otani M."/>
            <person name="Fukuda T."/>
            <person name="Manabe T."/>
            <person name="Gomi K."/>
            <person name="Tabuchi M."/>
            <person name="Akimitsu K."/>
            <person name="Kataoka I."/>
        </authorList>
    </citation>
    <scope>NUCLEOTIDE SEQUENCE [LARGE SCALE GENOMIC DNA]</scope>
    <source>
        <strain evidence="10">cv. Fuchu</strain>
    </source>
</reference>
<dbReference type="InterPro" id="IPR011009">
    <property type="entry name" value="Kinase-like_dom_sf"/>
</dbReference>
<feature type="region of interest" description="Disordered" evidence="7">
    <location>
        <begin position="1"/>
        <end position="37"/>
    </location>
</feature>
<evidence type="ECO:0000313" key="10">
    <source>
        <dbReference type="Proteomes" id="UP000585474"/>
    </source>
</evidence>
<keyword evidence="6" id="KW-0723">Serine/threonine-protein kinase</keyword>
<keyword evidence="1" id="KW-0808">Transferase</keyword>
<proteinExistence type="inferred from homology"/>
<dbReference type="Gene3D" id="1.10.510.10">
    <property type="entry name" value="Transferase(Phosphotransferase) domain 1"/>
    <property type="match status" value="1"/>
</dbReference>
<dbReference type="OrthoDB" id="10261027at2759"/>
<feature type="binding site" evidence="5">
    <location>
        <position position="194"/>
    </location>
    <ligand>
        <name>ATP</name>
        <dbReference type="ChEBI" id="CHEBI:30616"/>
    </ligand>
</feature>
<sequence length="452" mass="51641">MNVCGNTQKEKKSSTLFSPRLRPAAPINMGNQGKEPANGSRCCRVLINDCIKSHHHPSPLPPSRLEHQVAELEKEVQKQKELRVLYKIRLERTQDYLRHCLQIAQENGFLDIIIDNKDNQQECLLASDIILANISPQTPTPIHPHCDIVALVHQAKTNGWYIDPHEIELHEKVGKGTTADIYKATWRGLEVAVKCLYPEFFLSNDSGFTFFAQEVETLSFQHHPFVLRLIGACLDPPDYGWVVTEFLSITLKEWLHGPRGRRDQRIDPLPALEERVGKAIEIAQAMQYLHEHKPKAVIHRDLKPSNIFLDDSFHVRVADFGHAKFLSDEEKALSGETGTHVYMAPEVIRCEPYNEKCDVYSFGIILNELITGEYPYFETDYSPCRIAMEVAEGRLRPALAKDDDHRQLEGLIELIKLSWDDAATKRPSFAHINTTLKTIQERFLEPFSCDYA</sequence>
<name>A0A7J0DLW6_9ERIC</name>
<dbReference type="SMART" id="SM00220">
    <property type="entry name" value="S_TKc"/>
    <property type="match status" value="1"/>
</dbReference>
<keyword evidence="2 5" id="KW-0547">Nucleotide-binding</keyword>
<dbReference type="PROSITE" id="PS00107">
    <property type="entry name" value="PROTEIN_KINASE_ATP"/>
    <property type="match status" value="1"/>
</dbReference>
<evidence type="ECO:0000313" key="9">
    <source>
        <dbReference type="EMBL" id="GFS38043.1"/>
    </source>
</evidence>
<comment type="similarity">
    <text evidence="6">Belongs to the protein kinase superfamily.</text>
</comment>
<evidence type="ECO:0000256" key="3">
    <source>
        <dbReference type="ARBA" id="ARBA00022777"/>
    </source>
</evidence>
<dbReference type="CDD" id="cd13999">
    <property type="entry name" value="STKc_MAP3K-like"/>
    <property type="match status" value="1"/>
</dbReference>
<dbReference type="Gene3D" id="3.30.200.20">
    <property type="entry name" value="Phosphorylase Kinase, domain 1"/>
    <property type="match status" value="1"/>
</dbReference>
<dbReference type="PANTHER" id="PTHR44329">
    <property type="entry name" value="SERINE/THREONINE-PROTEIN KINASE TNNI3K-RELATED"/>
    <property type="match status" value="1"/>
</dbReference>
<dbReference type="Proteomes" id="UP000585474">
    <property type="component" value="Unassembled WGS sequence"/>
</dbReference>
<feature type="domain" description="Protein kinase" evidence="8">
    <location>
        <begin position="167"/>
        <end position="444"/>
    </location>
</feature>
<dbReference type="InterPro" id="IPR008271">
    <property type="entry name" value="Ser/Thr_kinase_AS"/>
</dbReference>
<organism evidence="9 10">
    <name type="scientific">Actinidia rufa</name>
    <dbReference type="NCBI Taxonomy" id="165716"/>
    <lineage>
        <taxon>Eukaryota</taxon>
        <taxon>Viridiplantae</taxon>
        <taxon>Streptophyta</taxon>
        <taxon>Embryophyta</taxon>
        <taxon>Tracheophyta</taxon>
        <taxon>Spermatophyta</taxon>
        <taxon>Magnoliopsida</taxon>
        <taxon>eudicotyledons</taxon>
        <taxon>Gunneridae</taxon>
        <taxon>Pentapetalae</taxon>
        <taxon>asterids</taxon>
        <taxon>Ericales</taxon>
        <taxon>Actinidiaceae</taxon>
        <taxon>Actinidia</taxon>
    </lineage>
</organism>
<keyword evidence="4 5" id="KW-0067">ATP-binding</keyword>
<dbReference type="AlphaFoldDB" id="A0A7J0DLW6"/>
<dbReference type="PROSITE" id="PS50011">
    <property type="entry name" value="PROTEIN_KINASE_DOM"/>
    <property type="match status" value="1"/>
</dbReference>
<dbReference type="PANTHER" id="PTHR44329:SF11">
    <property type="entry name" value="OS09G0443600 PROTEIN"/>
    <property type="match status" value="1"/>
</dbReference>
<comment type="caution">
    <text evidence="9">The sequence shown here is derived from an EMBL/GenBank/DDBJ whole genome shotgun (WGS) entry which is preliminary data.</text>
</comment>
<dbReference type="GO" id="GO:0004674">
    <property type="term" value="F:protein serine/threonine kinase activity"/>
    <property type="evidence" value="ECO:0007669"/>
    <property type="project" value="UniProtKB-KW"/>
</dbReference>
<keyword evidence="10" id="KW-1185">Reference proteome</keyword>
<evidence type="ECO:0000256" key="2">
    <source>
        <dbReference type="ARBA" id="ARBA00022741"/>
    </source>
</evidence>
<dbReference type="EMBL" id="BJWL01000299">
    <property type="protein sequence ID" value="GFS38043.1"/>
    <property type="molecule type" value="Genomic_DNA"/>
</dbReference>
<evidence type="ECO:0000256" key="5">
    <source>
        <dbReference type="PROSITE-ProRule" id="PRU10141"/>
    </source>
</evidence>
<evidence type="ECO:0000256" key="6">
    <source>
        <dbReference type="RuleBase" id="RU000304"/>
    </source>
</evidence>
<evidence type="ECO:0000256" key="4">
    <source>
        <dbReference type="ARBA" id="ARBA00022840"/>
    </source>
</evidence>
<dbReference type="InterPro" id="IPR000719">
    <property type="entry name" value="Prot_kinase_dom"/>
</dbReference>
<dbReference type="GO" id="GO:0005524">
    <property type="term" value="F:ATP binding"/>
    <property type="evidence" value="ECO:0007669"/>
    <property type="project" value="UniProtKB-UniRule"/>
</dbReference>
<dbReference type="InterPro" id="IPR017441">
    <property type="entry name" value="Protein_kinase_ATP_BS"/>
</dbReference>
<dbReference type="Pfam" id="PF00069">
    <property type="entry name" value="Pkinase"/>
    <property type="match status" value="1"/>
</dbReference>
<dbReference type="PROSITE" id="PS00108">
    <property type="entry name" value="PROTEIN_KINASE_ST"/>
    <property type="match status" value="1"/>
</dbReference>
<dbReference type="InterPro" id="IPR051681">
    <property type="entry name" value="Ser/Thr_Kinases-Pseudokinases"/>
</dbReference>
<evidence type="ECO:0000256" key="1">
    <source>
        <dbReference type="ARBA" id="ARBA00022679"/>
    </source>
</evidence>
<dbReference type="SUPFAM" id="SSF56112">
    <property type="entry name" value="Protein kinase-like (PK-like)"/>
    <property type="match status" value="1"/>
</dbReference>
<evidence type="ECO:0000256" key="7">
    <source>
        <dbReference type="SAM" id="MobiDB-lite"/>
    </source>
</evidence>